<dbReference type="PANTHER" id="PTHR45458">
    <property type="entry name" value="SHORT-CHAIN DEHYDROGENASE/REDUCTASE SDR"/>
    <property type="match status" value="1"/>
</dbReference>
<dbReference type="AlphaFoldDB" id="A0AA38XLL3"/>
<dbReference type="PRINTS" id="PR00081">
    <property type="entry name" value="GDHRDH"/>
</dbReference>
<evidence type="ECO:0000313" key="2">
    <source>
        <dbReference type="EMBL" id="KAJ9615696.1"/>
    </source>
</evidence>
<evidence type="ECO:0000256" key="1">
    <source>
        <dbReference type="RuleBase" id="RU000363"/>
    </source>
</evidence>
<comment type="similarity">
    <text evidence="1">Belongs to the short-chain dehydrogenases/reductases (SDR) family.</text>
</comment>
<comment type="caution">
    <text evidence="2">The sequence shown here is derived from an EMBL/GenBank/DDBJ whole genome shotgun (WGS) entry which is preliminary data.</text>
</comment>
<dbReference type="Pfam" id="PF00106">
    <property type="entry name" value="adh_short"/>
    <property type="match status" value="1"/>
</dbReference>
<dbReference type="GO" id="GO:0016616">
    <property type="term" value="F:oxidoreductase activity, acting on the CH-OH group of donors, NAD or NADP as acceptor"/>
    <property type="evidence" value="ECO:0007669"/>
    <property type="project" value="TreeGrafter"/>
</dbReference>
<dbReference type="EMBL" id="JAPDRK010000002">
    <property type="protein sequence ID" value="KAJ9615696.1"/>
    <property type="molecule type" value="Genomic_DNA"/>
</dbReference>
<evidence type="ECO:0000313" key="3">
    <source>
        <dbReference type="Proteomes" id="UP001172673"/>
    </source>
</evidence>
<accession>A0AA38XLL3</accession>
<organism evidence="2 3">
    <name type="scientific">Cladophialophora chaetospira</name>
    <dbReference type="NCBI Taxonomy" id="386627"/>
    <lineage>
        <taxon>Eukaryota</taxon>
        <taxon>Fungi</taxon>
        <taxon>Dikarya</taxon>
        <taxon>Ascomycota</taxon>
        <taxon>Pezizomycotina</taxon>
        <taxon>Eurotiomycetes</taxon>
        <taxon>Chaetothyriomycetidae</taxon>
        <taxon>Chaetothyriales</taxon>
        <taxon>Herpotrichiellaceae</taxon>
        <taxon>Cladophialophora</taxon>
    </lineage>
</organism>
<keyword evidence="3" id="KW-1185">Reference proteome</keyword>
<dbReference type="Proteomes" id="UP001172673">
    <property type="component" value="Unassembled WGS sequence"/>
</dbReference>
<dbReference type="InterPro" id="IPR036291">
    <property type="entry name" value="NAD(P)-bd_dom_sf"/>
</dbReference>
<dbReference type="PANTHER" id="PTHR45458:SF1">
    <property type="entry name" value="SHORT CHAIN DEHYDROGENASE"/>
    <property type="match status" value="1"/>
</dbReference>
<dbReference type="Gene3D" id="3.40.50.720">
    <property type="entry name" value="NAD(P)-binding Rossmann-like Domain"/>
    <property type="match status" value="1"/>
</dbReference>
<gene>
    <name evidence="2" type="ORF">H2200_001772</name>
</gene>
<reference evidence="2" key="1">
    <citation type="submission" date="2022-10" db="EMBL/GenBank/DDBJ databases">
        <title>Culturing micro-colonial fungi from biological soil crusts in the Mojave desert and describing Neophaeococcomyces mojavensis, and introducing the new genera and species Taxawa tesnikishii.</title>
        <authorList>
            <person name="Kurbessoian T."/>
            <person name="Stajich J.E."/>
        </authorList>
    </citation>
    <scope>NUCLEOTIDE SEQUENCE</scope>
    <source>
        <strain evidence="2">TK_41</strain>
    </source>
</reference>
<dbReference type="InterPro" id="IPR002347">
    <property type="entry name" value="SDR_fam"/>
</dbReference>
<dbReference type="InterPro" id="IPR052184">
    <property type="entry name" value="SDR_enzymes"/>
</dbReference>
<protein>
    <submittedName>
        <fullName evidence="2">Uncharacterized protein</fullName>
    </submittedName>
</protein>
<dbReference type="SUPFAM" id="SSF51735">
    <property type="entry name" value="NAD(P)-binding Rossmann-fold domains"/>
    <property type="match status" value="1"/>
</dbReference>
<sequence>MASYLITGTSRGLGLTLAKLLAAKPKDQVSFIFAAARSKTPALEKLISEFPGRVIFVQLEVTSQEDIMAAVKTVEAALGPDRALDFLINNAGVMPFAVNGISQATDLMHCLEVNVNSIQLVTAAFLPLLRRSGQKTILNISSILGSMGIASRFAAYPVSTYKVSKAAVNALTVQWSLELAKEGFTVIAASPGWLRTDLGGDQADLSVETGAKGTLEILDKATKDDTGKFFDITVPGWDKNAQFNRYEGGELPW</sequence>
<proteinExistence type="inferred from homology"/>
<name>A0AA38XLL3_9EURO</name>
<dbReference type="PRINTS" id="PR00080">
    <property type="entry name" value="SDRFAMILY"/>
</dbReference>